<evidence type="ECO:0008006" key="4">
    <source>
        <dbReference type="Google" id="ProtNLM"/>
    </source>
</evidence>
<dbReference type="Pfam" id="PF14375">
    <property type="entry name" value="Cys_rich_CWC"/>
    <property type="match status" value="1"/>
</dbReference>
<dbReference type="InterPro" id="IPR032720">
    <property type="entry name" value="Cys_rich_CWC"/>
</dbReference>
<accession>A0A318GZA7</accession>
<feature type="compositionally biased region" description="Pro residues" evidence="1">
    <location>
        <begin position="81"/>
        <end position="91"/>
    </location>
</feature>
<evidence type="ECO:0000313" key="3">
    <source>
        <dbReference type="Proteomes" id="UP000247811"/>
    </source>
</evidence>
<evidence type="ECO:0000256" key="1">
    <source>
        <dbReference type="SAM" id="MobiDB-lite"/>
    </source>
</evidence>
<dbReference type="OrthoDB" id="331868at2"/>
<reference evidence="2 3" key="1">
    <citation type="submission" date="2018-05" db="EMBL/GenBank/DDBJ databases">
        <title>Genomic Encyclopedia of Type Strains, Phase IV (KMG-IV): sequencing the most valuable type-strain genomes for metagenomic binning, comparative biology and taxonomic classification.</title>
        <authorList>
            <person name="Goeker M."/>
        </authorList>
    </citation>
    <scope>NUCLEOTIDE SEQUENCE [LARGE SCALE GENOMIC DNA]</scope>
    <source>
        <strain evidence="2 3">DSM 566</strain>
    </source>
</reference>
<evidence type="ECO:0000313" key="2">
    <source>
        <dbReference type="EMBL" id="PXW95549.1"/>
    </source>
</evidence>
<name>A0A318GZA7_9BURK</name>
<comment type="caution">
    <text evidence="2">The sequence shown here is derived from an EMBL/GenBank/DDBJ whole genome shotgun (WGS) entry which is preliminary data.</text>
</comment>
<proteinExistence type="predicted"/>
<protein>
    <recommendedName>
        <fullName evidence="4">Cysteine-rich CWC</fullName>
    </recommendedName>
</protein>
<dbReference type="EMBL" id="QJJS01000009">
    <property type="protein sequence ID" value="PXW95549.1"/>
    <property type="molecule type" value="Genomic_DNA"/>
</dbReference>
<sequence length="97" mass="9529">MSPSATPLPAERCPLCGEPNACAPAQAGDFQVACWCTRTRFPASLLARIPAGQRGLACICNACVDAALAAEAAVDTAAPAGAPPAPVPPPGSADSAD</sequence>
<keyword evidence="3" id="KW-1185">Reference proteome</keyword>
<gene>
    <name evidence="2" type="ORF">C7444_109119</name>
</gene>
<organism evidence="2 3">
    <name type="scientific">Sphaerotilus hippei</name>
    <dbReference type="NCBI Taxonomy" id="744406"/>
    <lineage>
        <taxon>Bacteria</taxon>
        <taxon>Pseudomonadati</taxon>
        <taxon>Pseudomonadota</taxon>
        <taxon>Betaproteobacteria</taxon>
        <taxon>Burkholderiales</taxon>
        <taxon>Sphaerotilaceae</taxon>
        <taxon>Sphaerotilus</taxon>
    </lineage>
</organism>
<dbReference type="Proteomes" id="UP000247811">
    <property type="component" value="Unassembled WGS sequence"/>
</dbReference>
<feature type="region of interest" description="Disordered" evidence="1">
    <location>
        <begin position="77"/>
        <end position="97"/>
    </location>
</feature>
<dbReference type="RefSeq" id="WP_110400978.1">
    <property type="nucleotide sequence ID" value="NZ_QJJS01000009.1"/>
</dbReference>
<dbReference type="AlphaFoldDB" id="A0A318GZA7"/>